<gene>
    <name evidence="2" type="ORF">J4032_13590</name>
</gene>
<dbReference type="SUPFAM" id="SSF52129">
    <property type="entry name" value="Caspase-like"/>
    <property type="match status" value="1"/>
</dbReference>
<dbReference type="InterPro" id="IPR011600">
    <property type="entry name" value="Pept_C14_caspase"/>
</dbReference>
<evidence type="ECO:0000313" key="3">
    <source>
        <dbReference type="Proteomes" id="UP000828924"/>
    </source>
</evidence>
<keyword evidence="3" id="KW-1185">Reference proteome</keyword>
<protein>
    <submittedName>
        <fullName evidence="2">Caspase family protein</fullName>
    </submittedName>
</protein>
<dbReference type="Gene3D" id="3.40.50.1460">
    <property type="match status" value="1"/>
</dbReference>
<feature type="domain" description="Peptidase C14 caspase" evidence="1">
    <location>
        <begin position="34"/>
        <end position="196"/>
    </location>
</feature>
<reference evidence="2 3" key="1">
    <citation type="submission" date="2021-03" db="EMBL/GenBank/DDBJ databases">
        <title>Complete genome of Streptomyces formicae strain 1H-GS9 (DSM 100524).</title>
        <authorList>
            <person name="Atanasov K.E."/>
            <person name="Altabella T."/>
            <person name="Ferrer A."/>
        </authorList>
    </citation>
    <scope>NUCLEOTIDE SEQUENCE [LARGE SCALE GENOMIC DNA]</scope>
    <source>
        <strain evidence="2 3">1H-GS9</strain>
    </source>
</reference>
<dbReference type="Proteomes" id="UP000828924">
    <property type="component" value="Chromosome"/>
</dbReference>
<sequence>MPPASWPPFVPAASKSAAVLVGTATQVLPSTLLPLPQAAASVTALAGVLTGRLGAFDPSAVHRAVDPPTAADVLRLFPARGAGRLDVLLFYFAGHGVLGRDKRLCLALPGTMDDEHHAERTSLPVAAVFQAMRQTPAEHKVAVLDCCFAGRALDVADAADVHVLTAAGRTKRALTPEGHTYTGFTAALLNVLADGVPDGPEHLDLVTLYRHLSVVLPAGGLPVPLQRTFGSTGDLAPFRNAAHGTAHTGPGLLARVRFAQQVKILGLSGRHGHLAHAAQLLRSVAADAAALHGPRHHETLRYRHVHASTVGEAGDPHEACALLEAAIADCAPLAHTAPEGGPALEAARASLQFWRGRAGR</sequence>
<evidence type="ECO:0000313" key="2">
    <source>
        <dbReference type="EMBL" id="UNM12429.1"/>
    </source>
</evidence>
<proteinExistence type="predicted"/>
<dbReference type="InterPro" id="IPR011990">
    <property type="entry name" value="TPR-like_helical_dom_sf"/>
</dbReference>
<evidence type="ECO:0000259" key="1">
    <source>
        <dbReference type="Pfam" id="PF00656"/>
    </source>
</evidence>
<organism evidence="2 3">
    <name type="scientific">Streptomyces formicae</name>
    <dbReference type="NCBI Taxonomy" id="1616117"/>
    <lineage>
        <taxon>Bacteria</taxon>
        <taxon>Bacillati</taxon>
        <taxon>Actinomycetota</taxon>
        <taxon>Actinomycetes</taxon>
        <taxon>Kitasatosporales</taxon>
        <taxon>Streptomycetaceae</taxon>
        <taxon>Streptomyces</taxon>
    </lineage>
</organism>
<dbReference type="RefSeq" id="WP_242331038.1">
    <property type="nucleotide sequence ID" value="NZ_CP071872.1"/>
</dbReference>
<dbReference type="InterPro" id="IPR029030">
    <property type="entry name" value="Caspase-like_dom_sf"/>
</dbReference>
<accession>A0ABY3WLT6</accession>
<dbReference type="Gene3D" id="1.25.40.10">
    <property type="entry name" value="Tetratricopeptide repeat domain"/>
    <property type="match status" value="1"/>
</dbReference>
<name>A0ABY3WLT6_9ACTN</name>
<dbReference type="Pfam" id="PF00656">
    <property type="entry name" value="Peptidase_C14"/>
    <property type="match status" value="1"/>
</dbReference>
<dbReference type="NCBIfam" id="NF047832">
    <property type="entry name" value="caspase_w_EACC1"/>
    <property type="match status" value="1"/>
</dbReference>
<dbReference type="EMBL" id="CP071872">
    <property type="protein sequence ID" value="UNM12429.1"/>
    <property type="molecule type" value="Genomic_DNA"/>
</dbReference>